<protein>
    <recommendedName>
        <fullName evidence="4">DUF1264 domain-containing protein</fullName>
    </recommendedName>
</protein>
<evidence type="ECO:0000313" key="3">
    <source>
        <dbReference type="Proteomes" id="UP000245125"/>
    </source>
</evidence>
<name>A0A2U3QHV8_9BACT</name>
<dbReference type="OrthoDB" id="254168at2"/>
<keyword evidence="1" id="KW-0732">Signal</keyword>
<dbReference type="PANTHER" id="PTHR31360">
    <property type="match status" value="1"/>
</dbReference>
<accession>A0A2U3QHV8</accession>
<proteinExistence type="predicted"/>
<dbReference type="Proteomes" id="UP000245125">
    <property type="component" value="Unassembled WGS sequence"/>
</dbReference>
<sequence>MKKLLFLSICFSVVIFCLGTAVAEEKGASAAIKPSDGWTLHIDAKRHMPKMPDMVVHHYCKPVSGGLIECQLYDSDKPDARLIGVEMVVDAATYNKFTKKEKALWHHHKTEIPKVDATLPDLSAEEAAKTLKGMEETYGKVYILWNPAKNESPVGKPAVSVLH</sequence>
<evidence type="ECO:0000313" key="2">
    <source>
        <dbReference type="EMBL" id="SPQ00949.1"/>
    </source>
</evidence>
<dbReference type="AlphaFoldDB" id="A0A2U3QHV8"/>
<reference evidence="3" key="1">
    <citation type="submission" date="2018-03" db="EMBL/GenBank/DDBJ databases">
        <authorList>
            <person name="Zecchin S."/>
        </authorList>
    </citation>
    <scope>NUCLEOTIDE SEQUENCE [LARGE SCALE GENOMIC DNA]</scope>
</reference>
<evidence type="ECO:0008006" key="4">
    <source>
        <dbReference type="Google" id="ProtNLM"/>
    </source>
</evidence>
<dbReference type="InterPro" id="IPR010686">
    <property type="entry name" value="OBAP-like"/>
</dbReference>
<gene>
    <name evidence="2" type="ORF">NBG4_390013</name>
</gene>
<dbReference type="PANTHER" id="PTHR31360:SF1">
    <property type="entry name" value="OIL BODY-ASSOCIATED PROTEIN 2A"/>
    <property type="match status" value="1"/>
</dbReference>
<organism evidence="2 3">
    <name type="scientific">Candidatus Sulfobium mesophilum</name>
    <dbReference type="NCBI Taxonomy" id="2016548"/>
    <lineage>
        <taxon>Bacteria</taxon>
        <taxon>Pseudomonadati</taxon>
        <taxon>Nitrospirota</taxon>
        <taxon>Nitrospiria</taxon>
        <taxon>Nitrospirales</taxon>
        <taxon>Nitrospiraceae</taxon>
        <taxon>Candidatus Sulfobium</taxon>
    </lineage>
</organism>
<keyword evidence="3" id="KW-1185">Reference proteome</keyword>
<dbReference type="Pfam" id="PF06884">
    <property type="entry name" value="DUF1264"/>
    <property type="match status" value="1"/>
</dbReference>
<dbReference type="EMBL" id="OUUY01000085">
    <property type="protein sequence ID" value="SPQ00949.1"/>
    <property type="molecule type" value="Genomic_DNA"/>
</dbReference>
<feature type="signal peptide" evidence="1">
    <location>
        <begin position="1"/>
        <end position="23"/>
    </location>
</feature>
<feature type="chain" id="PRO_5015507909" description="DUF1264 domain-containing protein" evidence="1">
    <location>
        <begin position="24"/>
        <end position="163"/>
    </location>
</feature>
<evidence type="ECO:0000256" key="1">
    <source>
        <dbReference type="SAM" id="SignalP"/>
    </source>
</evidence>